<dbReference type="Proteomes" id="UP001177080">
    <property type="component" value="Unassembled WGS sequence"/>
</dbReference>
<keyword evidence="3" id="KW-1185">Reference proteome</keyword>
<feature type="compositionally biased region" description="Basic and acidic residues" evidence="1">
    <location>
        <begin position="42"/>
        <end position="72"/>
    </location>
</feature>
<accession>A0ABT8XLI5</accession>
<gene>
    <name evidence="2" type="ORF">GB928_025560</name>
</gene>
<protein>
    <submittedName>
        <fullName evidence="2">Uncharacterized protein</fullName>
    </submittedName>
</protein>
<evidence type="ECO:0000313" key="2">
    <source>
        <dbReference type="EMBL" id="MDO6124562.1"/>
    </source>
</evidence>
<evidence type="ECO:0000313" key="3">
    <source>
        <dbReference type="Proteomes" id="UP001177080"/>
    </source>
</evidence>
<dbReference type="RefSeq" id="WP_244763534.1">
    <property type="nucleotide sequence ID" value="NZ_JALJCJ010000008.1"/>
</dbReference>
<proteinExistence type="predicted"/>
<reference evidence="2" key="1">
    <citation type="submission" date="2022-04" db="EMBL/GenBank/DDBJ databases">
        <title>Shinella lacus sp. nov., a novel member of the genus Shinella from water.</title>
        <authorList>
            <person name="Deng Y."/>
        </authorList>
    </citation>
    <scope>NUCLEOTIDE SEQUENCE</scope>
    <source>
        <strain evidence="2">JCM 31239</strain>
    </source>
</reference>
<dbReference type="EMBL" id="WHSC02000013">
    <property type="protein sequence ID" value="MDO6124562.1"/>
    <property type="molecule type" value="Genomic_DNA"/>
</dbReference>
<evidence type="ECO:0000256" key="1">
    <source>
        <dbReference type="SAM" id="MobiDB-lite"/>
    </source>
</evidence>
<organism evidence="2 3">
    <name type="scientific">Shinella curvata</name>
    <dbReference type="NCBI Taxonomy" id="1817964"/>
    <lineage>
        <taxon>Bacteria</taxon>
        <taxon>Pseudomonadati</taxon>
        <taxon>Pseudomonadota</taxon>
        <taxon>Alphaproteobacteria</taxon>
        <taxon>Hyphomicrobiales</taxon>
        <taxon>Rhizobiaceae</taxon>
        <taxon>Shinella</taxon>
    </lineage>
</organism>
<sequence length="86" mass="9578">MASIAITSTDQVSILRGSSVGETVGVPFEQPGAARSTTTASERGKALERTSEIARKAIAEEHRRRHEKNERLRHARLQAEQQQRQL</sequence>
<name>A0ABT8XLI5_9HYPH</name>
<comment type="caution">
    <text evidence="2">The sequence shown here is derived from an EMBL/GenBank/DDBJ whole genome shotgun (WGS) entry which is preliminary data.</text>
</comment>
<feature type="region of interest" description="Disordered" evidence="1">
    <location>
        <begin position="23"/>
        <end position="86"/>
    </location>
</feature>